<evidence type="ECO:0000313" key="10">
    <source>
        <dbReference type="EMBL" id="KAL1397860.1"/>
    </source>
</evidence>
<feature type="domain" description="C2H2-type" evidence="8">
    <location>
        <begin position="778"/>
        <end position="806"/>
    </location>
</feature>
<proteinExistence type="predicted"/>
<feature type="compositionally biased region" description="Polar residues" evidence="7">
    <location>
        <begin position="1504"/>
        <end position="1513"/>
    </location>
</feature>
<dbReference type="PANTHER" id="PTHR24379:SF121">
    <property type="entry name" value="C2H2-TYPE DOMAIN-CONTAINING PROTEIN"/>
    <property type="match status" value="1"/>
</dbReference>
<feature type="domain" description="C2H2-type" evidence="8">
    <location>
        <begin position="746"/>
        <end position="774"/>
    </location>
</feature>
<feature type="binding site" evidence="6">
    <location>
        <position position="84"/>
    </location>
    <ligand>
        <name>Zn(2+)</name>
        <dbReference type="ChEBI" id="CHEBI:29105"/>
    </ligand>
</feature>
<feature type="domain" description="C2H2-type" evidence="8">
    <location>
        <begin position="271"/>
        <end position="294"/>
    </location>
</feature>
<feature type="domain" description="C2H2-type" evidence="8">
    <location>
        <begin position="1013"/>
        <end position="1040"/>
    </location>
</feature>
<keyword evidence="11" id="KW-1185">Reference proteome</keyword>
<feature type="binding site" evidence="6">
    <location>
        <position position="81"/>
    </location>
    <ligand>
        <name>Zn(2+)</name>
        <dbReference type="ChEBI" id="CHEBI:29105"/>
    </ligand>
</feature>
<feature type="domain" description="C2H2-type" evidence="8">
    <location>
        <begin position="210"/>
        <end position="237"/>
    </location>
</feature>
<feature type="region of interest" description="Disordered" evidence="7">
    <location>
        <begin position="1291"/>
        <end position="1513"/>
    </location>
</feature>
<feature type="compositionally biased region" description="Acidic residues" evidence="7">
    <location>
        <begin position="466"/>
        <end position="478"/>
    </location>
</feature>
<dbReference type="InterPro" id="IPR036236">
    <property type="entry name" value="Znf_C2H2_sf"/>
</dbReference>
<evidence type="ECO:0000256" key="1">
    <source>
        <dbReference type="ARBA" id="ARBA00022723"/>
    </source>
</evidence>
<feature type="domain" description="C2H2-type" evidence="8">
    <location>
        <begin position="883"/>
        <end position="911"/>
    </location>
</feature>
<evidence type="ECO:0000313" key="11">
    <source>
        <dbReference type="Proteomes" id="UP001562425"/>
    </source>
</evidence>
<dbReference type="EMBL" id="JBEHCU010006111">
    <property type="protein sequence ID" value="KAL1397860.1"/>
    <property type="molecule type" value="Genomic_DNA"/>
</dbReference>
<evidence type="ECO:0000256" key="7">
    <source>
        <dbReference type="SAM" id="MobiDB-lite"/>
    </source>
</evidence>
<dbReference type="InterPro" id="IPR013087">
    <property type="entry name" value="Znf_C2H2_type"/>
</dbReference>
<evidence type="ECO:0000259" key="8">
    <source>
        <dbReference type="PROSITE" id="PS50157"/>
    </source>
</evidence>
<dbReference type="SMART" id="SM00355">
    <property type="entry name" value="ZnF_C2H2"/>
    <property type="match status" value="24"/>
</dbReference>
<feature type="binding site" evidence="6">
    <location>
        <position position="38"/>
    </location>
    <ligand>
        <name>Zn(2+)</name>
        <dbReference type="ChEBI" id="CHEBI:29105"/>
    </ligand>
</feature>
<dbReference type="GO" id="GO:0008270">
    <property type="term" value="F:zinc ion binding"/>
    <property type="evidence" value="ECO:0007669"/>
    <property type="project" value="UniProtKB-UniRule"/>
</dbReference>
<feature type="domain" description="ZAD" evidence="9">
    <location>
        <begin position="33"/>
        <end position="108"/>
    </location>
</feature>
<evidence type="ECO:0000256" key="5">
    <source>
        <dbReference type="PROSITE-ProRule" id="PRU00042"/>
    </source>
</evidence>
<evidence type="ECO:0000256" key="3">
    <source>
        <dbReference type="ARBA" id="ARBA00022771"/>
    </source>
</evidence>
<feature type="domain" description="C2H2-type" evidence="8">
    <location>
        <begin position="989"/>
        <end position="1010"/>
    </location>
</feature>
<keyword evidence="3 5" id="KW-0863">Zinc-finger</keyword>
<evidence type="ECO:0000259" key="9">
    <source>
        <dbReference type="PROSITE" id="PS51915"/>
    </source>
</evidence>
<feature type="domain" description="C2H2-type" evidence="8">
    <location>
        <begin position="615"/>
        <end position="643"/>
    </location>
</feature>
<evidence type="ECO:0000256" key="2">
    <source>
        <dbReference type="ARBA" id="ARBA00022737"/>
    </source>
</evidence>
<feature type="compositionally biased region" description="Basic and acidic residues" evidence="7">
    <location>
        <begin position="1291"/>
        <end position="1306"/>
    </location>
</feature>
<feature type="binding site" evidence="6">
    <location>
        <position position="35"/>
    </location>
    <ligand>
        <name>Zn(2+)</name>
        <dbReference type="ChEBI" id="CHEBI:29105"/>
    </ligand>
</feature>
<dbReference type="SUPFAM" id="SSF57667">
    <property type="entry name" value="beta-beta-alpha zinc fingers"/>
    <property type="match status" value="3"/>
</dbReference>
<organism evidence="10 11">
    <name type="scientific">Culex pipiens pipiens</name>
    <name type="common">Northern house mosquito</name>
    <dbReference type="NCBI Taxonomy" id="38569"/>
    <lineage>
        <taxon>Eukaryota</taxon>
        <taxon>Metazoa</taxon>
        <taxon>Ecdysozoa</taxon>
        <taxon>Arthropoda</taxon>
        <taxon>Hexapoda</taxon>
        <taxon>Insecta</taxon>
        <taxon>Pterygota</taxon>
        <taxon>Neoptera</taxon>
        <taxon>Endopterygota</taxon>
        <taxon>Diptera</taxon>
        <taxon>Nematocera</taxon>
        <taxon>Culicoidea</taxon>
        <taxon>Culicidae</taxon>
        <taxon>Culicinae</taxon>
        <taxon>Culicini</taxon>
        <taxon>Culex</taxon>
        <taxon>Culex</taxon>
    </lineage>
</organism>
<accession>A0ABD1DDW7</accession>
<dbReference type="Gene3D" id="3.30.160.60">
    <property type="entry name" value="Classic Zinc Finger"/>
    <property type="match status" value="8"/>
</dbReference>
<name>A0ABD1DDW7_CULPP</name>
<feature type="domain" description="C2H2-type" evidence="8">
    <location>
        <begin position="242"/>
        <end position="270"/>
    </location>
</feature>
<dbReference type="InterPro" id="IPR012934">
    <property type="entry name" value="Znf_AD"/>
</dbReference>
<reference evidence="10 11" key="1">
    <citation type="submission" date="2024-05" db="EMBL/GenBank/DDBJ databases">
        <title>Culex pipiens pipiens assembly and annotation.</title>
        <authorList>
            <person name="Alout H."/>
            <person name="Durand T."/>
        </authorList>
    </citation>
    <scope>NUCLEOTIDE SEQUENCE [LARGE SCALE GENOMIC DNA]</scope>
    <source>
        <strain evidence="10">HA-2024</strain>
        <tissue evidence="10">Whole body</tissue>
    </source>
</reference>
<feature type="domain" description="C2H2-type" evidence="8">
    <location>
        <begin position="143"/>
        <end position="171"/>
    </location>
</feature>
<feature type="domain" description="C2H2-type" evidence="8">
    <location>
        <begin position="355"/>
        <end position="377"/>
    </location>
</feature>
<sequence>MDLSASSREDPFSPETFFSKQDLPVVPNDNPETYCRLCLTTPEVDPLFPVNGEPNVYVMELIGKYIGIGLTIQDDYPCAVCRPCHLILDQFDLFRQNCLKVDIAIRRRRLGLDQPPVEVKSEPQDEEDNEEEMPYIRVERNHYQCRFCTETFRSLAMFLTHCKEDHPEESRMFKCKQCNKAFMTKTARLQHIRSHQPNNGENDLTGDRVQVCEKCMVTFDSYKLLKIHLKEHHSNDPKQDTLVCGTCSKQFSRITILRNHILRVHMGKLPHVCKQCGVSFGYTQQLVNHLKDQHGIIVDQLNQSGQSSNAEEDLDQTDELPYIPVVPQISTPDVQHQEGQLPTTVETPPQNRNHYTCSECSAQCASTEDLRTHRKLHQDPTWWKCTHCRNFVKHQKMHLMKKHPTIDPEHGESSFLLRYRCWLCRVYFKSLQQMEQHVATRHGVILPPSLSASLAAASAEGSNQQGEEDGGGDDDGEEPPTAGSMMPPPAVPLPLTVQPAGLPFLPEHLPLLLSQMENGAWDYLREMSRLMDPANLAAFAAAMKIKAERPEPLESGGEPATVVDEYDDGVVDLSTSSVASMSTTLASDDTLLEQDDEQDSSEEEHNYIRLDNRLYQCRFCSETFRHLLLIRKHTKSAHPTEWKSFKCPHCKRRFPSAAIRDRHAHFHTLQHQFVCASCDQMYDSKKRLEQHVASVHDPASANYTAERLRCGACRLSFTEKKYFDMHLKIYHQRKPQRLKNLTDRLQVCERCVTTFESREALQEHVRQVHKTDQPLRSCECPKCGKDLKTTTLLRTHILVVHLGHLPFVCQHCEAAFSTRHWLLKHIEKDHAEAAAASTALEGTDFIVISQPTATATPPPPTTMIEPVPGPTSAAVSEEPATPLKCTGCDEYFDDSEKLSVHVTLVHAAVPPKIFVDPESGQPMLACGKCEKHYTCRDELEKHVLKAHPTFMLLYKCPLCVKPIRYRKQHMRVHHDIEYDPKEHHYLTRYKCHCCSKLFKSKRNLTSHQNTLLFQCDKCHMRFKSKKSFQSHAAIHRANKSMLKCADCGLEFGYRARLEEHRSRYHSPDSTEVLKLLNCPYCPRLFISASNRERHVTINHPQSGFMVSCGHCEGMRSADSAEIRRHYREVHPSERVTFKCAECVNKIYLNFSSYKDHYKAKHAADAFANGQGSSSCGEQSFSGESSSAAETSFNGGAEIKQEVADIVVEDTQLIEDSVAVKVEPPAEEAPEVNAIVKEEKQETCEESAEIEVAKPLEEVVKPSESGEKCGEEPLSVELPETLCDKVKESKDLEKDASAVADEVERIPVVEIDETQPEESTTKFEDEPEANDSIPEEVVPSTEIIPSAEVETPAPEANEPEACSPTEKVEPMPEQPSKIVEEPIPADGTEHEDVASVADEVAPPTEPTMESVPEAKEEPELEIAVAPKEEPAEESPPPEEVTTKSEEPEPPSVSTAAVAEPEPEVQPPEEKVVDDQKAVEPDQEDGDGGGSGGIAKSAKRARKDSGSGSNVADVVDSNQNADLLVDLVADVNTTTGENKPPAKRTRRKSIRCTTPTWKVQRDKSRERLGKAAQSLDRSEPPMLDLKKAVIILPKIDLPDCSKLEFDYSLDDVPLAEMIEREPERILDLVEPKLELIDVGANPEMVSPKVDSMPTVEMVVDEGSTTRPDEAAVCAVSLTRLDDDIFPPVRNLEIPLKKCVADQRNPSDNQTIPRKRAKMMANLKVVENGQRRLIPRFLTCKRCGLGGIARTSFSAHRNRCLQFHLD</sequence>
<dbReference type="PROSITE" id="PS50157">
    <property type="entry name" value="ZINC_FINGER_C2H2_2"/>
    <property type="match status" value="17"/>
</dbReference>
<feature type="domain" description="C2H2-type" evidence="8">
    <location>
        <begin position="708"/>
        <end position="735"/>
    </location>
</feature>
<feature type="domain" description="C2H2-type" evidence="8">
    <location>
        <begin position="645"/>
        <end position="672"/>
    </location>
</feature>
<feature type="domain" description="C2H2-type" evidence="8">
    <location>
        <begin position="1042"/>
        <end position="1070"/>
    </location>
</feature>
<dbReference type="Pfam" id="PF07776">
    <property type="entry name" value="zf-AD"/>
    <property type="match status" value="1"/>
</dbReference>
<feature type="compositionally biased region" description="Low complexity" evidence="7">
    <location>
        <begin position="1346"/>
        <end position="1363"/>
    </location>
</feature>
<gene>
    <name evidence="10" type="ORF">pipiens_009420</name>
</gene>
<keyword evidence="2" id="KW-0677">Repeat</keyword>
<keyword evidence="4 6" id="KW-0862">Zinc</keyword>
<dbReference type="PROSITE" id="PS00028">
    <property type="entry name" value="ZINC_FINGER_C2H2_1"/>
    <property type="match status" value="19"/>
</dbReference>
<dbReference type="Proteomes" id="UP001562425">
    <property type="component" value="Unassembled WGS sequence"/>
</dbReference>
<evidence type="ECO:0000256" key="6">
    <source>
        <dbReference type="PROSITE-ProRule" id="PRU01263"/>
    </source>
</evidence>
<feature type="region of interest" description="Disordered" evidence="7">
    <location>
        <begin position="455"/>
        <end position="493"/>
    </location>
</feature>
<feature type="domain" description="C2H2-type" evidence="8">
    <location>
        <begin position="173"/>
        <end position="200"/>
    </location>
</feature>
<comment type="caution">
    <text evidence="10">The sequence shown here is derived from an EMBL/GenBank/DDBJ whole genome shotgun (WGS) entry which is preliminary data.</text>
</comment>
<dbReference type="Gene3D" id="3.40.1800.20">
    <property type="match status" value="1"/>
</dbReference>
<dbReference type="PANTHER" id="PTHR24379">
    <property type="entry name" value="KRAB AND ZINC FINGER DOMAIN-CONTAINING"/>
    <property type="match status" value="1"/>
</dbReference>
<dbReference type="SUPFAM" id="SSF57716">
    <property type="entry name" value="Glucocorticoid receptor-like (DNA-binding domain)"/>
    <property type="match status" value="1"/>
</dbReference>
<feature type="domain" description="C2H2-type" evidence="8">
    <location>
        <begin position="673"/>
        <end position="701"/>
    </location>
</feature>
<dbReference type="SMART" id="SM00868">
    <property type="entry name" value="zf-AD"/>
    <property type="match status" value="3"/>
</dbReference>
<feature type="region of interest" description="Disordered" evidence="7">
    <location>
        <begin position="1"/>
        <end position="20"/>
    </location>
</feature>
<feature type="domain" description="C2H2-type" evidence="8">
    <location>
        <begin position="807"/>
        <end position="835"/>
    </location>
</feature>
<dbReference type="PROSITE" id="PS51915">
    <property type="entry name" value="ZAD"/>
    <property type="match status" value="1"/>
</dbReference>
<evidence type="ECO:0000256" key="4">
    <source>
        <dbReference type="ARBA" id="ARBA00022833"/>
    </source>
</evidence>
<feature type="compositionally biased region" description="Basic and acidic residues" evidence="7">
    <location>
        <begin position="1466"/>
        <end position="1478"/>
    </location>
</feature>
<protein>
    <submittedName>
        <fullName evidence="10">Uncharacterized protein</fullName>
    </submittedName>
</protein>
<keyword evidence="1 6" id="KW-0479">Metal-binding</keyword>